<evidence type="ECO:0000256" key="4">
    <source>
        <dbReference type="ARBA" id="ARBA00022692"/>
    </source>
</evidence>
<reference evidence="10" key="1">
    <citation type="journal article" date="2015" name="Proc. Natl. Acad. Sci. U.S.A.">
        <title>Networks of energetic and metabolic interactions define dynamics in microbial communities.</title>
        <authorList>
            <person name="Embree M."/>
            <person name="Liu J.K."/>
            <person name="Al-Bassam M.M."/>
            <person name="Zengler K."/>
        </authorList>
    </citation>
    <scope>NUCLEOTIDE SEQUENCE</scope>
</reference>
<proteinExistence type="inferred from homology"/>
<dbReference type="AlphaFoldDB" id="A0A0W8FFL5"/>
<evidence type="ECO:0000256" key="5">
    <source>
        <dbReference type="ARBA" id="ARBA00022989"/>
    </source>
</evidence>
<dbReference type="Pfam" id="PF21082">
    <property type="entry name" value="MS_channel_3rd"/>
    <property type="match status" value="1"/>
</dbReference>
<dbReference type="InterPro" id="IPR049278">
    <property type="entry name" value="MS_channel_C"/>
</dbReference>
<evidence type="ECO:0000256" key="1">
    <source>
        <dbReference type="ARBA" id="ARBA00004651"/>
    </source>
</evidence>
<evidence type="ECO:0000259" key="8">
    <source>
        <dbReference type="Pfam" id="PF00924"/>
    </source>
</evidence>
<sequence>MEIADILSDTTVPLSGTTLEAVFLAVIVAVIGWIAVKVLVSVFRNTLSRTSRLPGLVVEFLVRFFSILLYVILVLVVLAALGVDVSSVVLGLSAVIGLILGFGLQSTIANLAAGVWVAALRPIDKGEFVEINGISGSVVAVGIMATELLKPDNTFITIPNSLVWGSPVINFTRMDTRRVEVSVGIAYDSDINLAVRVATDLMAAHGAVLSSPEPAVVVTELADSSVNLSLRAWTKTADYWGALFDLNRDIVAAFRKAGVEIPFPQLDVHLDKPA</sequence>
<name>A0A0W8FFL5_9ZZZZ</name>
<dbReference type="InterPro" id="IPR010920">
    <property type="entry name" value="LSM_dom_sf"/>
</dbReference>
<dbReference type="Gene3D" id="3.30.70.100">
    <property type="match status" value="1"/>
</dbReference>
<feature type="transmembrane region" description="Helical" evidence="7">
    <location>
        <begin position="21"/>
        <end position="40"/>
    </location>
</feature>
<feature type="domain" description="Mechanosensitive ion channel MscS C-terminal" evidence="9">
    <location>
        <begin position="179"/>
        <end position="261"/>
    </location>
</feature>
<dbReference type="SUPFAM" id="SSF82689">
    <property type="entry name" value="Mechanosensitive channel protein MscS (YggB), C-terminal domain"/>
    <property type="match status" value="1"/>
</dbReference>
<evidence type="ECO:0000256" key="2">
    <source>
        <dbReference type="ARBA" id="ARBA00008017"/>
    </source>
</evidence>
<evidence type="ECO:0000313" key="10">
    <source>
        <dbReference type="EMBL" id="KUG19585.1"/>
    </source>
</evidence>
<feature type="transmembrane region" description="Helical" evidence="7">
    <location>
        <begin position="89"/>
        <end position="118"/>
    </location>
</feature>
<keyword evidence="6 7" id="KW-0472">Membrane</keyword>
<evidence type="ECO:0000259" key="9">
    <source>
        <dbReference type="Pfam" id="PF21082"/>
    </source>
</evidence>
<feature type="domain" description="Mechanosensitive ion channel MscS" evidence="8">
    <location>
        <begin position="107"/>
        <end position="173"/>
    </location>
</feature>
<dbReference type="GO" id="GO:0005886">
    <property type="term" value="C:plasma membrane"/>
    <property type="evidence" value="ECO:0007669"/>
    <property type="project" value="UniProtKB-SubCell"/>
</dbReference>
<keyword evidence="3" id="KW-1003">Cell membrane</keyword>
<organism evidence="10">
    <name type="scientific">hydrocarbon metagenome</name>
    <dbReference type="NCBI Taxonomy" id="938273"/>
    <lineage>
        <taxon>unclassified sequences</taxon>
        <taxon>metagenomes</taxon>
        <taxon>ecological metagenomes</taxon>
    </lineage>
</organism>
<dbReference type="SUPFAM" id="SSF50182">
    <property type="entry name" value="Sm-like ribonucleoproteins"/>
    <property type="match status" value="1"/>
</dbReference>
<comment type="subcellular location">
    <subcellularLocation>
        <location evidence="1">Cell membrane</location>
        <topology evidence="1">Multi-pass membrane protein</topology>
    </subcellularLocation>
</comment>
<keyword evidence="4 7" id="KW-0812">Transmembrane</keyword>
<dbReference type="PANTHER" id="PTHR30221">
    <property type="entry name" value="SMALL-CONDUCTANCE MECHANOSENSITIVE CHANNEL"/>
    <property type="match status" value="1"/>
</dbReference>
<dbReference type="GO" id="GO:0008381">
    <property type="term" value="F:mechanosensitive monoatomic ion channel activity"/>
    <property type="evidence" value="ECO:0007669"/>
    <property type="project" value="InterPro"/>
</dbReference>
<dbReference type="InterPro" id="IPR045275">
    <property type="entry name" value="MscS_archaea/bacteria_type"/>
</dbReference>
<keyword evidence="5 7" id="KW-1133">Transmembrane helix</keyword>
<evidence type="ECO:0000256" key="7">
    <source>
        <dbReference type="SAM" id="Phobius"/>
    </source>
</evidence>
<accession>A0A0W8FFL5</accession>
<dbReference type="InterPro" id="IPR011066">
    <property type="entry name" value="MscS_channel_C_sf"/>
</dbReference>
<comment type="caution">
    <text evidence="10">The sequence shown here is derived from an EMBL/GenBank/DDBJ whole genome shotgun (WGS) entry which is preliminary data.</text>
</comment>
<dbReference type="EMBL" id="LNQE01001274">
    <property type="protein sequence ID" value="KUG19585.1"/>
    <property type="molecule type" value="Genomic_DNA"/>
</dbReference>
<dbReference type="Pfam" id="PF00924">
    <property type="entry name" value="MS_channel_2nd"/>
    <property type="match status" value="1"/>
</dbReference>
<dbReference type="SUPFAM" id="SSF82861">
    <property type="entry name" value="Mechanosensitive channel protein MscS (YggB), transmembrane region"/>
    <property type="match status" value="1"/>
</dbReference>
<dbReference type="InterPro" id="IPR011014">
    <property type="entry name" value="MscS_channel_TM-2"/>
</dbReference>
<evidence type="ECO:0000256" key="6">
    <source>
        <dbReference type="ARBA" id="ARBA00023136"/>
    </source>
</evidence>
<dbReference type="Gene3D" id="1.10.287.1260">
    <property type="match status" value="1"/>
</dbReference>
<dbReference type="InterPro" id="IPR023408">
    <property type="entry name" value="MscS_beta-dom_sf"/>
</dbReference>
<dbReference type="Gene3D" id="2.30.30.60">
    <property type="match status" value="1"/>
</dbReference>
<comment type="similarity">
    <text evidence="2">Belongs to the MscS (TC 1.A.23) family.</text>
</comment>
<feature type="transmembrane region" description="Helical" evidence="7">
    <location>
        <begin position="60"/>
        <end position="83"/>
    </location>
</feature>
<dbReference type="InterPro" id="IPR006685">
    <property type="entry name" value="MscS_channel_2nd"/>
</dbReference>
<evidence type="ECO:0000256" key="3">
    <source>
        <dbReference type="ARBA" id="ARBA00022475"/>
    </source>
</evidence>
<dbReference type="PANTHER" id="PTHR30221:SF19">
    <property type="entry name" value="SMALL-CONDUCTANCE MECHANOSENSITIVE CHANNEL"/>
    <property type="match status" value="1"/>
</dbReference>
<protein>
    <submittedName>
        <fullName evidence="10">Small-conductance mechanosensitive channel</fullName>
    </submittedName>
</protein>
<gene>
    <name evidence="10" type="ORF">ASZ90_010684</name>
</gene>